<organism evidence="1 2">
    <name type="scientific">Limulus polyphemus</name>
    <name type="common">Atlantic horseshoe crab</name>
    <dbReference type="NCBI Taxonomy" id="6850"/>
    <lineage>
        <taxon>Eukaryota</taxon>
        <taxon>Metazoa</taxon>
        <taxon>Ecdysozoa</taxon>
        <taxon>Arthropoda</taxon>
        <taxon>Chelicerata</taxon>
        <taxon>Merostomata</taxon>
        <taxon>Xiphosura</taxon>
        <taxon>Limulidae</taxon>
        <taxon>Limulus</taxon>
    </lineage>
</organism>
<reference evidence="2" key="1">
    <citation type="submission" date="2025-08" db="UniProtKB">
        <authorList>
            <consortium name="RefSeq"/>
        </authorList>
    </citation>
    <scope>IDENTIFICATION</scope>
    <source>
        <tissue evidence="2">Muscle</tissue>
    </source>
</reference>
<dbReference type="PANTHER" id="PTHR21180:SF32">
    <property type="entry name" value="ENDONUCLEASE_EXONUCLEASE_PHOSPHATASE FAMILY DOMAIN-CONTAINING PROTEIN 1"/>
    <property type="match status" value="1"/>
</dbReference>
<evidence type="ECO:0000313" key="2">
    <source>
        <dbReference type="RefSeq" id="XP_013794922.2"/>
    </source>
</evidence>
<dbReference type="RefSeq" id="XP_013794922.2">
    <property type="nucleotide sequence ID" value="XM_013939468.2"/>
</dbReference>
<evidence type="ECO:0000313" key="1">
    <source>
        <dbReference type="Proteomes" id="UP000694941"/>
    </source>
</evidence>
<dbReference type="Gene3D" id="3.60.10.10">
    <property type="entry name" value="Endonuclease/exonuclease/phosphatase"/>
    <property type="match status" value="1"/>
</dbReference>
<dbReference type="Gene3D" id="1.10.150.280">
    <property type="entry name" value="AF1531-like domain"/>
    <property type="match status" value="1"/>
</dbReference>
<dbReference type="InterPro" id="IPR036691">
    <property type="entry name" value="Endo/exonu/phosph_ase_sf"/>
</dbReference>
<dbReference type="InterPro" id="IPR051675">
    <property type="entry name" value="Endo/Exo/Phosphatase_dom_1"/>
</dbReference>
<dbReference type="Pfam" id="PF12836">
    <property type="entry name" value="HHH_3"/>
    <property type="match status" value="2"/>
</dbReference>
<keyword evidence="1" id="KW-1185">Reference proteome</keyword>
<dbReference type="PANTHER" id="PTHR21180">
    <property type="entry name" value="ENDONUCLEASE/EXONUCLEASE/PHOSPHATASE FAMILY DOMAIN-CONTAINING PROTEIN 1"/>
    <property type="match status" value="1"/>
</dbReference>
<gene>
    <name evidence="2" type="primary">LOC106478889</name>
</gene>
<dbReference type="SUPFAM" id="SSF47781">
    <property type="entry name" value="RuvA domain 2-like"/>
    <property type="match status" value="2"/>
</dbReference>
<dbReference type="Gene3D" id="1.10.150.320">
    <property type="entry name" value="Photosystem II 12 kDa extrinsic protein"/>
    <property type="match status" value="1"/>
</dbReference>
<sequence>MGQCKSAVKNEVDPDKEGKCKRLYRNKGGVLSATFHVYDNDIYWDLININTATEEELMTLQGFNRNIAHNIIEYRQAIGGFRKVEDLALVSGVGASKLEHVRSEICVSSRRGGLKGGSQASSGNISLESVAVSENNHHNFRSSPVKMINVNTANMFELMSARGVSQEVAANIILHRERKGPFHSVDDLLKVKGVNFQKLSCIRFFLTVNPPLNGDNMPLLMETPRNYRKKTKRISNHRRTLSAPCKYDIDRIRHLDERSKNLYCFLSDHCNRPIIEEKFNYSRNGKLALRIAVWNIEGLTLEKVCNPGVQEVICRTILENSLSLVAFQDVSSEAALTLLATELNNPQQKQVCNWVGERGKWSSALPKIPMRTSSCGFLFDTSHSVELQDAHLWILPEDGAGHINLPTLCVGDFKVDGMNLTIVNHHLKENSINGKVGERLTEVMECLPKHLRDEKHVIIVGDFYLPPTDPALEALTSHGFSHLVPASTVTNLKTKEQDTHFWASCEFERTFTGHWGVVHEGLNHPAIPDGWMLGGPVSWHCPLWVEMYVQKVVDDKNTQMLSDQLEVYSSEEKEKEIGHSSVVNDERKKKYSSRKSKSFMGYFQRPKLHYKSTILARSRSISGKLF</sequence>
<dbReference type="SUPFAM" id="SSF56219">
    <property type="entry name" value="DNase I-like"/>
    <property type="match status" value="1"/>
</dbReference>
<protein>
    <submittedName>
        <fullName evidence="2">Endonuclease/exonuclease/phosphatase family domain-containing protein 1-like</fullName>
    </submittedName>
</protein>
<dbReference type="InterPro" id="IPR010994">
    <property type="entry name" value="RuvA_2-like"/>
</dbReference>
<accession>A0ABM1C658</accession>
<name>A0ABM1C658_LIMPO</name>
<dbReference type="GeneID" id="106478889"/>
<proteinExistence type="predicted"/>
<dbReference type="Proteomes" id="UP000694941">
    <property type="component" value="Unplaced"/>
</dbReference>